<organism evidence="6 7">
    <name type="scientific">Brevibacillus ruminantium</name>
    <dbReference type="NCBI Taxonomy" id="2950604"/>
    <lineage>
        <taxon>Bacteria</taxon>
        <taxon>Bacillati</taxon>
        <taxon>Bacillota</taxon>
        <taxon>Bacilli</taxon>
        <taxon>Bacillales</taxon>
        <taxon>Paenibacillaceae</taxon>
        <taxon>Brevibacillus</taxon>
    </lineage>
</organism>
<dbReference type="InterPro" id="IPR036388">
    <property type="entry name" value="WH-like_DNA-bd_sf"/>
</dbReference>
<dbReference type="Pfam" id="PF03466">
    <property type="entry name" value="LysR_substrate"/>
    <property type="match status" value="1"/>
</dbReference>
<dbReference type="EMBL" id="CP098755">
    <property type="protein sequence ID" value="USG64480.1"/>
    <property type="molecule type" value="Genomic_DNA"/>
</dbReference>
<accession>A0ABY4WFA4</accession>
<dbReference type="CDD" id="cd05466">
    <property type="entry name" value="PBP2_LTTR_substrate"/>
    <property type="match status" value="1"/>
</dbReference>
<evidence type="ECO:0000313" key="7">
    <source>
        <dbReference type="Proteomes" id="UP001056500"/>
    </source>
</evidence>
<proteinExistence type="inferred from homology"/>
<name>A0ABY4WFA4_9BACL</name>
<keyword evidence="3" id="KW-0238">DNA-binding</keyword>
<dbReference type="SUPFAM" id="SSF46785">
    <property type="entry name" value="Winged helix' DNA-binding domain"/>
    <property type="match status" value="1"/>
</dbReference>
<keyword evidence="7" id="KW-1185">Reference proteome</keyword>
<dbReference type="PANTHER" id="PTHR30419">
    <property type="entry name" value="HTH-TYPE TRANSCRIPTIONAL REGULATOR YBHD"/>
    <property type="match status" value="1"/>
</dbReference>
<dbReference type="InterPro" id="IPR050950">
    <property type="entry name" value="HTH-type_LysR_regulators"/>
</dbReference>
<dbReference type="Pfam" id="PF00126">
    <property type="entry name" value="HTH_1"/>
    <property type="match status" value="1"/>
</dbReference>
<dbReference type="InterPro" id="IPR000847">
    <property type="entry name" value="LysR_HTH_N"/>
</dbReference>
<evidence type="ECO:0000259" key="5">
    <source>
        <dbReference type="PROSITE" id="PS50931"/>
    </source>
</evidence>
<evidence type="ECO:0000256" key="1">
    <source>
        <dbReference type="ARBA" id="ARBA00009437"/>
    </source>
</evidence>
<gene>
    <name evidence="6" type="ORF">NDK47_20365</name>
</gene>
<reference evidence="6" key="1">
    <citation type="submission" date="2022-06" db="EMBL/GenBank/DDBJ databases">
        <title>Genome sequencing of Brevibacillus sp. BB3-R1.</title>
        <authorList>
            <person name="Heo J."/>
            <person name="Lee D."/>
            <person name="Won M."/>
            <person name="Han B.-H."/>
            <person name="Hong S.-B."/>
            <person name="Kwon S.-W."/>
        </authorList>
    </citation>
    <scope>NUCLEOTIDE SEQUENCE</scope>
    <source>
        <strain evidence="6">BB3-R1</strain>
    </source>
</reference>
<dbReference type="PANTHER" id="PTHR30419:SF28">
    <property type="entry name" value="HTH-TYPE TRANSCRIPTIONAL REGULATOR BSDA"/>
    <property type="match status" value="1"/>
</dbReference>
<protein>
    <submittedName>
        <fullName evidence="6">LysR family transcriptional regulator</fullName>
    </submittedName>
</protein>
<evidence type="ECO:0000256" key="4">
    <source>
        <dbReference type="ARBA" id="ARBA00023163"/>
    </source>
</evidence>
<feature type="domain" description="HTH lysR-type" evidence="5">
    <location>
        <begin position="1"/>
        <end position="58"/>
    </location>
</feature>
<comment type="similarity">
    <text evidence="1">Belongs to the LysR transcriptional regulatory family.</text>
</comment>
<dbReference type="Proteomes" id="UP001056500">
    <property type="component" value="Chromosome"/>
</dbReference>
<sequence>MDIKQLRYFIAIAEEKQISAAAKRLHLAQPPLSQQLINLEQELGVTLVIRHARGLELTEAGRILYKHAVKIASFVEESTIEVKEVGEGTKGTLSIGVNTLSAEPLPRLLKQFRESYPHVSYKIQQNESDQLLKMVKEKAIELAIIRLPLELNDFSILHLKTEPLRFVASTRFSHSSLSITYEQIRQHPLILPSVEGLGVYHVILEEFSRRRMEPYVLGECSDIAVLLQLVSSGFGATIVPEAVLQMHPGHELQVFEIADATLNASSGVIWLKDYYLSKPAQNFLDLLKG</sequence>
<dbReference type="RefSeq" id="WP_251871592.1">
    <property type="nucleotide sequence ID" value="NZ_CP098755.1"/>
</dbReference>
<dbReference type="Gene3D" id="3.40.190.290">
    <property type="match status" value="1"/>
</dbReference>
<dbReference type="InterPro" id="IPR005119">
    <property type="entry name" value="LysR_subst-bd"/>
</dbReference>
<dbReference type="PRINTS" id="PR00039">
    <property type="entry name" value="HTHLYSR"/>
</dbReference>
<evidence type="ECO:0000256" key="2">
    <source>
        <dbReference type="ARBA" id="ARBA00023015"/>
    </source>
</evidence>
<dbReference type="SUPFAM" id="SSF53850">
    <property type="entry name" value="Periplasmic binding protein-like II"/>
    <property type="match status" value="1"/>
</dbReference>
<evidence type="ECO:0000256" key="3">
    <source>
        <dbReference type="ARBA" id="ARBA00023125"/>
    </source>
</evidence>
<dbReference type="PROSITE" id="PS50931">
    <property type="entry name" value="HTH_LYSR"/>
    <property type="match status" value="1"/>
</dbReference>
<evidence type="ECO:0000313" key="6">
    <source>
        <dbReference type="EMBL" id="USG64480.1"/>
    </source>
</evidence>
<dbReference type="InterPro" id="IPR036390">
    <property type="entry name" value="WH_DNA-bd_sf"/>
</dbReference>
<keyword evidence="4" id="KW-0804">Transcription</keyword>
<dbReference type="Gene3D" id="1.10.10.10">
    <property type="entry name" value="Winged helix-like DNA-binding domain superfamily/Winged helix DNA-binding domain"/>
    <property type="match status" value="1"/>
</dbReference>
<keyword evidence="2" id="KW-0805">Transcription regulation</keyword>